<protein>
    <submittedName>
        <fullName evidence="2">Uncharacterized protein</fullName>
    </submittedName>
</protein>
<evidence type="ECO:0000313" key="3">
    <source>
        <dbReference type="Proteomes" id="UP001225072"/>
    </source>
</evidence>
<gene>
    <name evidence="2" type="ORF">QE404_002539</name>
</gene>
<sequence length="416" mass="43505">MTKKLLPFLVLGSFTFAQVGINTQNPKATLEVLGNPSDTNKFDGIIAPRITGNQLRSKTYTDLQTGALVYVTTADSAPAGQTIDVTSVGYYYFNGDLSKWIKISSGNLSEPWKVQGSNAVSTQNTENIYQQGKVAVGTNSSSAVSTKQLDVAGDFRAKYSDGTNYYGLETNSSDVGIPVNMMYYSNNADLNSATESSSVLVYSGTSALQSSSGSGAVTAGVFSSSTGSNFALVANNQNQSISSSIWGHNDANESNLYLSHSRTNGESASMTIDKTNGVTFNFSNSAGNAQGAYTFPRTNGSADQVLVTNGGSGSANLAWKSVSSITQKIRTLASGTVAADDFTILVTGNIMLPAANSSNLGKVYNLINDTTGNVTVSGTFRINGGNFSNYGLTASDSGRGVVVQSTGAAWVLISRY</sequence>
<evidence type="ECO:0000313" key="2">
    <source>
        <dbReference type="EMBL" id="MDQ1097392.1"/>
    </source>
</evidence>
<feature type="chain" id="PRO_5047493524" evidence="1">
    <location>
        <begin position="20"/>
        <end position="416"/>
    </location>
</feature>
<feature type="signal peptide" evidence="1">
    <location>
        <begin position="1"/>
        <end position="19"/>
    </location>
</feature>
<organism evidence="2 3">
    <name type="scientific">Chryseobacterium camelliae</name>
    <dbReference type="NCBI Taxonomy" id="1265445"/>
    <lineage>
        <taxon>Bacteria</taxon>
        <taxon>Pseudomonadati</taxon>
        <taxon>Bacteroidota</taxon>
        <taxon>Flavobacteriia</taxon>
        <taxon>Flavobacteriales</taxon>
        <taxon>Weeksellaceae</taxon>
        <taxon>Chryseobacterium group</taxon>
        <taxon>Chryseobacterium</taxon>
    </lineage>
</organism>
<dbReference type="EMBL" id="JAUTAL010000001">
    <property type="protein sequence ID" value="MDQ1097392.1"/>
    <property type="molecule type" value="Genomic_DNA"/>
</dbReference>
<reference evidence="2 3" key="1">
    <citation type="submission" date="2023-07" db="EMBL/GenBank/DDBJ databases">
        <title>Functional and genomic diversity of the sorghum phyllosphere microbiome.</title>
        <authorList>
            <person name="Shade A."/>
        </authorList>
    </citation>
    <scope>NUCLEOTIDE SEQUENCE [LARGE SCALE GENOMIC DNA]</scope>
    <source>
        <strain evidence="2 3">SORGH_AS_1064</strain>
    </source>
</reference>
<keyword evidence="1" id="KW-0732">Signal</keyword>
<dbReference type="Proteomes" id="UP001225072">
    <property type="component" value="Unassembled WGS sequence"/>
</dbReference>
<evidence type="ECO:0000256" key="1">
    <source>
        <dbReference type="SAM" id="SignalP"/>
    </source>
</evidence>
<proteinExistence type="predicted"/>
<comment type="caution">
    <text evidence="2">The sequence shown here is derived from an EMBL/GenBank/DDBJ whole genome shotgun (WGS) entry which is preliminary data.</text>
</comment>
<keyword evidence="3" id="KW-1185">Reference proteome</keyword>
<name>A0ABU0TK33_9FLAO</name>
<accession>A0ABU0TK33</accession>
<dbReference type="RefSeq" id="WP_307450873.1">
    <property type="nucleotide sequence ID" value="NZ_JAUTAL010000001.1"/>
</dbReference>